<sequence length="418" mass="43952">MPARPQHVHLLSMHTSPLAQPGVGDAGGMNVYVAHLSRELAGAGIPVTVWTARRTGNEPDHVNVAEGLDVRHVALPGTRPGAVGKNDLRHHIDAFAEAVVAAAGGAEGQLVHAHYWLSGLAGLQVAEGLGAPLVTSLHTTAHVKNLRASVGEDPEPDFRIDGEHQVVEGSDAVVVNTATEARQMVELYGARPEQLRVITPGIDPTVHHPPMPDPRDAAATDLAQGAEGAEPVDPRPVEVLMAARLQPLKGPGLLVEAIRLLVREGLPVHATIIGNGDPDYLGRLRSRVSQYGLESRIRFVHAQPAGELAARMGAADIVAVPSSSETFGLVALEAQGCATPVVASRIDGLTEAVLDGTTGVLVADRTPEAWARALGGLVRDPALRRRLGRAAAERAGAMTWATTADRTAELYAEVLTRH</sequence>
<dbReference type="PANTHER" id="PTHR12526:SF510">
    <property type="entry name" value="D-INOSITOL 3-PHOSPHATE GLYCOSYLTRANSFERASE"/>
    <property type="match status" value="1"/>
</dbReference>
<evidence type="ECO:0000259" key="3">
    <source>
        <dbReference type="Pfam" id="PF00534"/>
    </source>
</evidence>
<dbReference type="Pfam" id="PF00534">
    <property type="entry name" value="Glycos_transf_1"/>
    <property type="match status" value="1"/>
</dbReference>
<dbReference type="Gene3D" id="3.40.50.2000">
    <property type="entry name" value="Glycogen Phosphorylase B"/>
    <property type="match status" value="2"/>
</dbReference>
<dbReference type="InterPro" id="IPR028098">
    <property type="entry name" value="Glyco_trans_4-like_N"/>
</dbReference>
<organism evidence="5 6">
    <name type="scientific">Raineyella antarctica</name>
    <dbReference type="NCBI Taxonomy" id="1577474"/>
    <lineage>
        <taxon>Bacteria</taxon>
        <taxon>Bacillati</taxon>
        <taxon>Actinomycetota</taxon>
        <taxon>Actinomycetes</taxon>
        <taxon>Propionibacteriales</taxon>
        <taxon>Propionibacteriaceae</taxon>
        <taxon>Raineyella</taxon>
    </lineage>
</organism>
<dbReference type="SUPFAM" id="SSF53756">
    <property type="entry name" value="UDP-Glycosyltransferase/glycogen phosphorylase"/>
    <property type="match status" value="1"/>
</dbReference>
<keyword evidence="2 5" id="KW-0808">Transferase</keyword>
<proteinExistence type="predicted"/>
<evidence type="ECO:0000313" key="5">
    <source>
        <dbReference type="EMBL" id="SDB86803.1"/>
    </source>
</evidence>
<keyword evidence="1" id="KW-0328">Glycosyltransferase</keyword>
<keyword evidence="6" id="KW-1185">Reference proteome</keyword>
<dbReference type="EMBL" id="FMYF01000005">
    <property type="protein sequence ID" value="SDB86803.1"/>
    <property type="molecule type" value="Genomic_DNA"/>
</dbReference>
<name>A0A1G6GY13_9ACTN</name>
<protein>
    <submittedName>
        <fullName evidence="5">D-inositol-3-phosphate glycosyltransferase</fullName>
    </submittedName>
</protein>
<reference evidence="5 6" key="1">
    <citation type="submission" date="2016-06" db="EMBL/GenBank/DDBJ databases">
        <authorList>
            <person name="Olsen C.W."/>
            <person name="Carey S."/>
            <person name="Hinshaw L."/>
            <person name="Karasin A.I."/>
        </authorList>
    </citation>
    <scope>NUCLEOTIDE SEQUENCE [LARGE SCALE GENOMIC DNA]</scope>
    <source>
        <strain evidence="5 6">LZ-22</strain>
    </source>
</reference>
<dbReference type="PANTHER" id="PTHR12526">
    <property type="entry name" value="GLYCOSYLTRANSFERASE"/>
    <property type="match status" value="1"/>
</dbReference>
<accession>A0A1G6GY13</accession>
<evidence type="ECO:0000256" key="1">
    <source>
        <dbReference type="ARBA" id="ARBA00022676"/>
    </source>
</evidence>
<dbReference type="AlphaFoldDB" id="A0A1G6GY13"/>
<dbReference type="InterPro" id="IPR001296">
    <property type="entry name" value="Glyco_trans_1"/>
</dbReference>
<evidence type="ECO:0000313" key="6">
    <source>
        <dbReference type="Proteomes" id="UP000199086"/>
    </source>
</evidence>
<dbReference type="STRING" id="1577474.GA0111570_105259"/>
<dbReference type="GO" id="GO:0016757">
    <property type="term" value="F:glycosyltransferase activity"/>
    <property type="evidence" value="ECO:0007669"/>
    <property type="project" value="UniProtKB-KW"/>
</dbReference>
<dbReference type="Proteomes" id="UP000199086">
    <property type="component" value="Unassembled WGS sequence"/>
</dbReference>
<gene>
    <name evidence="5" type="ORF">GA0111570_105259</name>
</gene>
<dbReference type="RefSeq" id="WP_175557432.1">
    <property type="nucleotide sequence ID" value="NZ_FMYF01000005.1"/>
</dbReference>
<dbReference type="Pfam" id="PF13579">
    <property type="entry name" value="Glyco_trans_4_4"/>
    <property type="match status" value="1"/>
</dbReference>
<feature type="domain" description="Glycosyltransferase subfamily 4-like N-terminal" evidence="4">
    <location>
        <begin position="27"/>
        <end position="201"/>
    </location>
</feature>
<evidence type="ECO:0000256" key="2">
    <source>
        <dbReference type="ARBA" id="ARBA00022679"/>
    </source>
</evidence>
<feature type="domain" description="Glycosyl transferase family 1" evidence="3">
    <location>
        <begin position="234"/>
        <end position="393"/>
    </location>
</feature>
<evidence type="ECO:0000259" key="4">
    <source>
        <dbReference type="Pfam" id="PF13579"/>
    </source>
</evidence>